<name>A0A934KEV7_9BACT</name>
<comment type="similarity">
    <text evidence="1">Belongs to the PrpD family.</text>
</comment>
<dbReference type="InterPro" id="IPR005656">
    <property type="entry name" value="MmgE_PrpD"/>
</dbReference>
<evidence type="ECO:0000256" key="1">
    <source>
        <dbReference type="ARBA" id="ARBA00006174"/>
    </source>
</evidence>
<dbReference type="InterPro" id="IPR045336">
    <property type="entry name" value="MmgE_PrpD_N"/>
</dbReference>
<gene>
    <name evidence="4" type="ORF">JF887_11405</name>
</gene>
<evidence type="ECO:0000259" key="2">
    <source>
        <dbReference type="Pfam" id="PF03972"/>
    </source>
</evidence>
<dbReference type="InterPro" id="IPR036148">
    <property type="entry name" value="MmgE/PrpD_sf"/>
</dbReference>
<dbReference type="InterPro" id="IPR045337">
    <property type="entry name" value="MmgE_PrpD_C"/>
</dbReference>
<dbReference type="PANTHER" id="PTHR16943:SF8">
    <property type="entry name" value="2-METHYLCITRATE DEHYDRATASE"/>
    <property type="match status" value="1"/>
</dbReference>
<dbReference type="Pfam" id="PF03972">
    <property type="entry name" value="MmgE_PrpD_N"/>
    <property type="match status" value="1"/>
</dbReference>
<organism evidence="4 5">
    <name type="scientific">Candidatus Amunia macphersoniae</name>
    <dbReference type="NCBI Taxonomy" id="3127014"/>
    <lineage>
        <taxon>Bacteria</taxon>
        <taxon>Bacillati</taxon>
        <taxon>Candidatus Dormiibacterota</taxon>
        <taxon>Candidatus Dormibacteria</taxon>
        <taxon>Candidatus Aeolococcales</taxon>
        <taxon>Candidatus Aeolococcaceae</taxon>
        <taxon>Candidatus Amunia</taxon>
    </lineage>
</organism>
<dbReference type="GO" id="GO:0016829">
    <property type="term" value="F:lyase activity"/>
    <property type="evidence" value="ECO:0007669"/>
    <property type="project" value="InterPro"/>
</dbReference>
<dbReference type="Pfam" id="PF19305">
    <property type="entry name" value="MmgE_PrpD_C"/>
    <property type="match status" value="1"/>
</dbReference>
<reference evidence="4 5" key="1">
    <citation type="submission" date="2020-10" db="EMBL/GenBank/DDBJ databases">
        <title>Ca. Dormibacterota MAGs.</title>
        <authorList>
            <person name="Montgomery K."/>
        </authorList>
    </citation>
    <scope>NUCLEOTIDE SEQUENCE [LARGE SCALE GENOMIC DNA]</scope>
    <source>
        <strain evidence="4">Mitchell_Peninsula_5</strain>
    </source>
</reference>
<sequence>MSAQTAALTAHIASALERELPHHVVVKVGCHLLDTVAAAVSGAGMAPGRRGFEIASGLGGHEEATIIATRGRTNAVGAALANGMAAHADETDDSHPASLSHPGCGVVPAALAVAEAHGRSGVDLVRAIASGYDAGCRVGRAVGLEVLDLRLSTRSSHALVGTFGAAAAAASLYQLSARQCGHVLSYAAQQAAGVTSWMRDLHHVEKAYVFAGQPASQGVLAARMVAGGSDGVDDVFSGHPNFLDATGPSPRRVELSAELGTRFEVVETNIKRYSVGSPAQAAVQAAEELVVEHGRPFTADELAGIEIRLSADLARVVDNRSMADINVQYLVAATLLDGRCSFALAHDDERLNDATIEQLVTVTELVPDEALLGGRKAVLTLALKDGDRVSQRVDRVRGTVSNPMTPGEVRDKAEDLMAPVLGSSRTSQLCQLLLDPARVADVREITTLLAAD</sequence>
<dbReference type="EMBL" id="JAEKNN010000054">
    <property type="protein sequence ID" value="MBJ7610018.1"/>
    <property type="molecule type" value="Genomic_DNA"/>
</dbReference>
<dbReference type="InterPro" id="IPR042183">
    <property type="entry name" value="MmgE/PrpD_sf_1"/>
</dbReference>
<dbReference type="Gene3D" id="1.10.4100.10">
    <property type="entry name" value="2-methylcitrate dehydratase PrpD"/>
    <property type="match status" value="1"/>
</dbReference>
<accession>A0A934KEV7</accession>
<feature type="domain" description="MmgE/PrpD N-terminal" evidence="2">
    <location>
        <begin position="8"/>
        <end position="247"/>
    </location>
</feature>
<evidence type="ECO:0000313" key="4">
    <source>
        <dbReference type="EMBL" id="MBJ7610018.1"/>
    </source>
</evidence>
<dbReference type="Gene3D" id="3.30.1330.120">
    <property type="entry name" value="2-methylcitrate dehydratase PrpD"/>
    <property type="match status" value="1"/>
</dbReference>
<dbReference type="PANTHER" id="PTHR16943">
    <property type="entry name" value="2-METHYLCITRATE DEHYDRATASE-RELATED"/>
    <property type="match status" value="1"/>
</dbReference>
<dbReference type="SUPFAM" id="SSF103378">
    <property type="entry name" value="2-methylcitrate dehydratase PrpD"/>
    <property type="match status" value="1"/>
</dbReference>
<comment type="caution">
    <text evidence="4">The sequence shown here is derived from an EMBL/GenBank/DDBJ whole genome shotgun (WGS) entry which is preliminary data.</text>
</comment>
<evidence type="ECO:0000313" key="5">
    <source>
        <dbReference type="Proteomes" id="UP000614410"/>
    </source>
</evidence>
<proteinExistence type="inferred from homology"/>
<feature type="domain" description="MmgE/PrpD C-terminal" evidence="3">
    <location>
        <begin position="273"/>
        <end position="428"/>
    </location>
</feature>
<protein>
    <submittedName>
        <fullName evidence="4">MmgE/PrpD family protein</fullName>
    </submittedName>
</protein>
<dbReference type="AlphaFoldDB" id="A0A934KEV7"/>
<evidence type="ECO:0000259" key="3">
    <source>
        <dbReference type="Pfam" id="PF19305"/>
    </source>
</evidence>
<dbReference type="Proteomes" id="UP000614410">
    <property type="component" value="Unassembled WGS sequence"/>
</dbReference>
<dbReference type="InterPro" id="IPR042188">
    <property type="entry name" value="MmgE/PrpD_sf_2"/>
</dbReference>